<organism evidence="13 14">
    <name type="scientific">Sitophilus oryzae</name>
    <name type="common">Rice weevil</name>
    <name type="synonym">Curculio oryzae</name>
    <dbReference type="NCBI Taxonomy" id="7048"/>
    <lineage>
        <taxon>Eukaryota</taxon>
        <taxon>Metazoa</taxon>
        <taxon>Ecdysozoa</taxon>
        <taxon>Arthropoda</taxon>
        <taxon>Hexapoda</taxon>
        <taxon>Insecta</taxon>
        <taxon>Pterygota</taxon>
        <taxon>Neoptera</taxon>
        <taxon>Endopterygota</taxon>
        <taxon>Coleoptera</taxon>
        <taxon>Polyphaga</taxon>
        <taxon>Cucujiformia</taxon>
        <taxon>Curculionidae</taxon>
        <taxon>Dryophthorinae</taxon>
        <taxon>Sitophilus</taxon>
    </lineage>
</organism>
<dbReference type="PANTHER" id="PTHR43176:SF3">
    <property type="entry name" value="3-HYDROXYISOBUTYRYL-COA HYDROLASE, MITOCHONDRIAL"/>
    <property type="match status" value="1"/>
</dbReference>
<dbReference type="GO" id="GO:0006574">
    <property type="term" value="P:L-valine catabolic process"/>
    <property type="evidence" value="ECO:0007669"/>
    <property type="project" value="UniProtKB-UniPathway"/>
</dbReference>
<comment type="subcellular location">
    <subcellularLocation>
        <location evidence="2">Mitochondrion</location>
    </subcellularLocation>
</comment>
<proteinExistence type="inferred from homology"/>
<keyword evidence="13" id="KW-1185">Reference proteome</keyword>
<dbReference type="KEGG" id="soy:115886785"/>
<evidence type="ECO:0000256" key="1">
    <source>
        <dbReference type="ARBA" id="ARBA00001709"/>
    </source>
</evidence>
<dbReference type="Gene3D" id="3.90.226.10">
    <property type="entry name" value="2-enoyl-CoA Hydratase, Chain A, domain 1"/>
    <property type="match status" value="1"/>
</dbReference>
<evidence type="ECO:0000256" key="7">
    <source>
        <dbReference type="ARBA" id="ARBA00022456"/>
    </source>
</evidence>
<dbReference type="InterPro" id="IPR029045">
    <property type="entry name" value="ClpP/crotonase-like_dom_sf"/>
</dbReference>
<dbReference type="InterPro" id="IPR032259">
    <property type="entry name" value="HIBYL-CoA-H"/>
</dbReference>
<dbReference type="InParanoid" id="A0A6J2YF10"/>
<feature type="domain" description="Enoyl-CoA hydratase/isomerase" evidence="12">
    <location>
        <begin position="41"/>
        <end position="361"/>
    </location>
</feature>
<dbReference type="FunFam" id="3.90.226.10:FF:000026">
    <property type="entry name" value="3-hydroxyisobutyryl-CoA hydrolase, mitochondrial"/>
    <property type="match status" value="1"/>
</dbReference>
<dbReference type="PANTHER" id="PTHR43176">
    <property type="entry name" value="3-HYDROXYISOBUTYRYL-COA HYDROLASE-RELATED"/>
    <property type="match status" value="1"/>
</dbReference>
<comment type="pathway">
    <text evidence="3">Amino-acid degradation; L-valine degradation.</text>
</comment>
<evidence type="ECO:0000256" key="9">
    <source>
        <dbReference type="ARBA" id="ARBA00023128"/>
    </source>
</evidence>
<protein>
    <recommendedName>
        <fullName evidence="6">3-hydroxyisobutyryl-CoA hydrolase, mitochondrial</fullName>
        <ecNumber evidence="5">3.1.2.4</ecNumber>
    </recommendedName>
    <alternativeName>
        <fullName evidence="11">3-hydroxyisobutyryl-coenzyme A hydrolase</fullName>
    </alternativeName>
</protein>
<dbReference type="OrthoDB" id="1737613at2759"/>
<dbReference type="RefSeq" id="XP_030761931.1">
    <property type="nucleotide sequence ID" value="XM_030906071.1"/>
</dbReference>
<evidence type="ECO:0000256" key="2">
    <source>
        <dbReference type="ARBA" id="ARBA00004173"/>
    </source>
</evidence>
<evidence type="ECO:0000259" key="12">
    <source>
        <dbReference type="Pfam" id="PF16113"/>
    </source>
</evidence>
<dbReference type="GO" id="GO:0003860">
    <property type="term" value="F:3-hydroxyisobutyryl-CoA hydrolase activity"/>
    <property type="evidence" value="ECO:0007669"/>
    <property type="project" value="UniProtKB-EC"/>
</dbReference>
<evidence type="ECO:0000256" key="3">
    <source>
        <dbReference type="ARBA" id="ARBA00005109"/>
    </source>
</evidence>
<keyword evidence="7" id="KW-0101">Branched-chain amino acid catabolism</keyword>
<keyword evidence="9" id="KW-0496">Mitochondrion</keyword>
<name>A0A6J2YF10_SITOR</name>
<evidence type="ECO:0000256" key="4">
    <source>
        <dbReference type="ARBA" id="ARBA00005254"/>
    </source>
</evidence>
<evidence type="ECO:0000256" key="5">
    <source>
        <dbReference type="ARBA" id="ARBA00011915"/>
    </source>
</evidence>
<keyword evidence="8 14" id="KW-0378">Hydrolase</keyword>
<dbReference type="GeneID" id="115886785"/>
<dbReference type="EC" id="3.1.2.4" evidence="5"/>
<comment type="catalytic activity">
    <reaction evidence="1">
        <text>3-hydroxy-2-methylpropanoyl-CoA + H2O = 3-hydroxy-2-methylpropanoate + CoA + H(+)</text>
        <dbReference type="Rhea" id="RHEA:20888"/>
        <dbReference type="ChEBI" id="CHEBI:11805"/>
        <dbReference type="ChEBI" id="CHEBI:15377"/>
        <dbReference type="ChEBI" id="CHEBI:15378"/>
        <dbReference type="ChEBI" id="CHEBI:57287"/>
        <dbReference type="ChEBI" id="CHEBI:57340"/>
        <dbReference type="EC" id="3.1.2.4"/>
    </reaction>
</comment>
<comment type="function">
    <text evidence="10">Hydrolyzes 3-hydroxyisobutyryl-CoA (HIBYL-CoA), a saline catabolite. Has high activity toward isobutyryl-CoA. Could be an isobutyryl-CoA dehydrogenase that functions in valine catabolism. Also hydrolyzes 3-hydroxypropanoyl-CoA.</text>
</comment>
<evidence type="ECO:0000313" key="13">
    <source>
        <dbReference type="Proteomes" id="UP000504635"/>
    </source>
</evidence>
<accession>A0A6J2YF10</accession>
<dbReference type="CDD" id="cd06558">
    <property type="entry name" value="crotonase-like"/>
    <property type="match status" value="1"/>
</dbReference>
<gene>
    <name evidence="14" type="primary">LOC115886785</name>
</gene>
<sequence length="374" mass="41692">MMLSRQIFSARTPKFAGLLKTIRKMSTEESDVITQEVGDKGIIILNRPKALNSLNLSMVNKIYPALKKWESEKSLVIIKGAGGKAFCAGGDVKAIALAAFKGDKLGHDFFRAEYTNNGLIGNYKIPYIALIDGIVMGGGVGLSVHGPYRIATEKTLFAMPETQIGLFPDVGGSHFLSRLQGRLGWYLALTGYRLKGTDVLRAGVATHIVNSKDIENVEKALLECKNNDINSALAKFHQDNKSEFSLAPYLEKINFCFGAPTVEEVYERLEKDGSKWAEETINTLNKMSPTSMKIAYKELEIGKNLNLLDCLRMEYRIAVNCVNNHDFPEGVRALLIDKDQNPKWKPSTLKEVTDELVNSYFANLPEEQELRHKL</sequence>
<evidence type="ECO:0000313" key="14">
    <source>
        <dbReference type="RefSeq" id="XP_030761931.1"/>
    </source>
</evidence>
<dbReference type="FunCoup" id="A0A6J2YF10">
    <property type="interactions" value="1558"/>
</dbReference>
<comment type="similarity">
    <text evidence="4">Belongs to the enoyl-CoA hydratase/isomerase family.</text>
</comment>
<dbReference type="InterPro" id="IPR045004">
    <property type="entry name" value="ECH_dom"/>
</dbReference>
<evidence type="ECO:0000256" key="11">
    <source>
        <dbReference type="ARBA" id="ARBA00031181"/>
    </source>
</evidence>
<reference evidence="14" key="1">
    <citation type="submission" date="2025-08" db="UniProtKB">
        <authorList>
            <consortium name="RefSeq"/>
        </authorList>
    </citation>
    <scope>IDENTIFICATION</scope>
    <source>
        <tissue evidence="14">Gonads</tissue>
    </source>
</reference>
<evidence type="ECO:0000256" key="8">
    <source>
        <dbReference type="ARBA" id="ARBA00022801"/>
    </source>
</evidence>
<dbReference type="SUPFAM" id="SSF52096">
    <property type="entry name" value="ClpP/crotonase"/>
    <property type="match status" value="1"/>
</dbReference>
<dbReference type="NCBIfam" id="NF004127">
    <property type="entry name" value="PRK05617.1"/>
    <property type="match status" value="1"/>
</dbReference>
<dbReference type="GO" id="GO:0005739">
    <property type="term" value="C:mitochondrion"/>
    <property type="evidence" value="ECO:0007669"/>
    <property type="project" value="UniProtKB-SubCell"/>
</dbReference>
<dbReference type="Pfam" id="PF16113">
    <property type="entry name" value="ECH_2"/>
    <property type="match status" value="1"/>
</dbReference>
<dbReference type="AlphaFoldDB" id="A0A6J2YF10"/>
<evidence type="ECO:0000256" key="10">
    <source>
        <dbReference type="ARBA" id="ARBA00024871"/>
    </source>
</evidence>
<dbReference type="Proteomes" id="UP000504635">
    <property type="component" value="Unplaced"/>
</dbReference>
<dbReference type="UniPathway" id="UPA00362"/>
<evidence type="ECO:0000256" key="6">
    <source>
        <dbReference type="ARBA" id="ARBA00016714"/>
    </source>
</evidence>